<evidence type="ECO:0000313" key="1">
    <source>
        <dbReference type="EMBL" id="CAD8210340.1"/>
    </source>
</evidence>
<accession>A0A8S1Y9Q8</accession>
<gene>
    <name evidence="1" type="ORF">PPENT_87.1.T1590010</name>
</gene>
<proteinExistence type="predicted"/>
<dbReference type="EMBL" id="CAJJDO010000159">
    <property type="protein sequence ID" value="CAD8210340.1"/>
    <property type="molecule type" value="Genomic_DNA"/>
</dbReference>
<name>A0A8S1Y9Q8_9CILI</name>
<dbReference type="AlphaFoldDB" id="A0A8S1Y9Q8"/>
<organism evidence="1 2">
    <name type="scientific">Paramecium pentaurelia</name>
    <dbReference type="NCBI Taxonomy" id="43138"/>
    <lineage>
        <taxon>Eukaryota</taxon>
        <taxon>Sar</taxon>
        <taxon>Alveolata</taxon>
        <taxon>Ciliophora</taxon>
        <taxon>Intramacronucleata</taxon>
        <taxon>Oligohymenophorea</taxon>
        <taxon>Peniculida</taxon>
        <taxon>Parameciidae</taxon>
        <taxon>Paramecium</taxon>
    </lineage>
</organism>
<evidence type="ECO:0000313" key="2">
    <source>
        <dbReference type="Proteomes" id="UP000689195"/>
    </source>
</evidence>
<sequence>MFQNIIDIVESQTTFQSLFSKQTNYIIKGSEKHKNFQVHHRCKNFLALNKLFSSTIVLNAISQIYLEKNFLEEIIKCLLLIERNSQMVSVKNLFYYLICSKNKLFNKYFNDLKMKKSIKNQNLLQ</sequence>
<dbReference type="Proteomes" id="UP000689195">
    <property type="component" value="Unassembled WGS sequence"/>
</dbReference>
<protein>
    <submittedName>
        <fullName evidence="1">Uncharacterized protein</fullName>
    </submittedName>
</protein>
<keyword evidence="2" id="KW-1185">Reference proteome</keyword>
<reference evidence="1" key="1">
    <citation type="submission" date="2021-01" db="EMBL/GenBank/DDBJ databases">
        <authorList>
            <consortium name="Genoscope - CEA"/>
            <person name="William W."/>
        </authorList>
    </citation>
    <scope>NUCLEOTIDE SEQUENCE</scope>
</reference>
<comment type="caution">
    <text evidence="1">The sequence shown here is derived from an EMBL/GenBank/DDBJ whole genome shotgun (WGS) entry which is preliminary data.</text>
</comment>